<proteinExistence type="predicted"/>
<dbReference type="EMBL" id="JAAZSQ010000021">
    <property type="protein sequence ID" value="NKX56282.1"/>
    <property type="molecule type" value="Genomic_DNA"/>
</dbReference>
<keyword evidence="2" id="KW-1185">Reference proteome</keyword>
<gene>
    <name evidence="1" type="ORF">HGG74_17460</name>
</gene>
<dbReference type="AlphaFoldDB" id="A0A7X6HI14"/>
<dbReference type="Proteomes" id="UP000544090">
    <property type="component" value="Unassembled WGS sequence"/>
</dbReference>
<accession>A0A7X6HI14</accession>
<dbReference type="RefSeq" id="WP_168488431.1">
    <property type="nucleotide sequence ID" value="NZ_JAAZSQ010000021.1"/>
</dbReference>
<sequence>MAKITGKVARLLDERELVINRGGEHGVMEGMRFRILSDKTYEVTDPDDDDVVIGELPITKTVVKVIEVHPRMCVAKTFRTIPGTPGILTSTVWGSSFMGKSARTEEILIASDQEAFRDTLTADDLAVRVGDIAEEYKEN</sequence>
<protein>
    <submittedName>
        <fullName evidence="1">Uncharacterized protein</fullName>
    </submittedName>
</protein>
<reference evidence="1 2" key="1">
    <citation type="submission" date="2020-04" db="EMBL/GenBank/DDBJ databases">
        <title>Arthrobacter sp. nov.</title>
        <authorList>
            <person name="Liu S."/>
        </authorList>
    </citation>
    <scope>NUCLEOTIDE SEQUENCE [LARGE SCALE GENOMIC DNA]</scope>
    <source>
        <strain evidence="1 2">E918</strain>
    </source>
</reference>
<name>A0A7X6HI14_9MICC</name>
<organism evidence="1 2">
    <name type="scientific">Arthrobacter mobilis</name>
    <dbReference type="NCBI Taxonomy" id="2724944"/>
    <lineage>
        <taxon>Bacteria</taxon>
        <taxon>Bacillati</taxon>
        <taxon>Actinomycetota</taxon>
        <taxon>Actinomycetes</taxon>
        <taxon>Micrococcales</taxon>
        <taxon>Micrococcaceae</taxon>
        <taxon>Arthrobacter</taxon>
    </lineage>
</organism>
<evidence type="ECO:0000313" key="1">
    <source>
        <dbReference type="EMBL" id="NKX56282.1"/>
    </source>
</evidence>
<evidence type="ECO:0000313" key="2">
    <source>
        <dbReference type="Proteomes" id="UP000544090"/>
    </source>
</evidence>
<comment type="caution">
    <text evidence="1">The sequence shown here is derived from an EMBL/GenBank/DDBJ whole genome shotgun (WGS) entry which is preliminary data.</text>
</comment>